<name>A0AAD9LBM1_9STRA</name>
<organism evidence="3 4">
    <name type="scientific">Phytophthora citrophthora</name>
    <dbReference type="NCBI Taxonomy" id="4793"/>
    <lineage>
        <taxon>Eukaryota</taxon>
        <taxon>Sar</taxon>
        <taxon>Stramenopiles</taxon>
        <taxon>Oomycota</taxon>
        <taxon>Peronosporomycetes</taxon>
        <taxon>Peronosporales</taxon>
        <taxon>Peronosporaceae</taxon>
        <taxon>Phytophthora</taxon>
    </lineage>
</organism>
<feature type="coiled-coil region" evidence="1">
    <location>
        <begin position="202"/>
        <end position="243"/>
    </location>
</feature>
<feature type="compositionally biased region" description="Acidic residues" evidence="2">
    <location>
        <begin position="170"/>
        <end position="179"/>
    </location>
</feature>
<evidence type="ECO:0000313" key="4">
    <source>
        <dbReference type="Proteomes" id="UP001259832"/>
    </source>
</evidence>
<feature type="region of interest" description="Disordered" evidence="2">
    <location>
        <begin position="139"/>
        <end position="200"/>
    </location>
</feature>
<dbReference type="Proteomes" id="UP001259832">
    <property type="component" value="Unassembled WGS sequence"/>
</dbReference>
<dbReference type="AlphaFoldDB" id="A0AAD9LBM1"/>
<proteinExistence type="predicted"/>
<evidence type="ECO:0000256" key="2">
    <source>
        <dbReference type="SAM" id="MobiDB-lite"/>
    </source>
</evidence>
<comment type="caution">
    <text evidence="3">The sequence shown here is derived from an EMBL/GenBank/DDBJ whole genome shotgun (WGS) entry which is preliminary data.</text>
</comment>
<feature type="compositionally biased region" description="Low complexity" evidence="2">
    <location>
        <begin position="48"/>
        <end position="60"/>
    </location>
</feature>
<feature type="compositionally biased region" description="Polar residues" evidence="2">
    <location>
        <begin position="22"/>
        <end position="31"/>
    </location>
</feature>
<evidence type="ECO:0000313" key="3">
    <source>
        <dbReference type="EMBL" id="KAK1930593.1"/>
    </source>
</evidence>
<evidence type="ECO:0000256" key="1">
    <source>
        <dbReference type="SAM" id="Coils"/>
    </source>
</evidence>
<keyword evidence="1" id="KW-0175">Coiled coil</keyword>
<gene>
    <name evidence="3" type="ORF">P3T76_013915</name>
</gene>
<sequence>MQASPIKPSALAIPPEEYVHTPGSSVTSSPAESCVSGAEKQLKPWERSSSVTSSVNSSETIDAEEEEAEHATDSSYSIDTRAQALKLQTHLRGVQKRLDGLQRLMHEAALHSSFLSRSQADPQPRIIIAAEANVHVAASESPDLQRRTLPAQKQRVDNFVQTDSTSSGEWAEDAPNDEANDSRDDQQDSSSNSSEEDGPPAITALLNRIKTLQAQLKEATDENEQLQRTVHRLEEQNARLQAQTACAPAEGAIEGPTPWCDQESSCAKADGASKGLDESFSRLETAIFGEPSAFQKVMDEDLAVLKDHERCQRKLHELWDTVRVLRTFVETYELEKNAMKIQRDDAIADANSADAENVRLASSSNPQQKIKYLEQVKKDNQTLRKKNRALNMRIARQAAKFIRERNGCSLLDDGEISIDTITTLDDTLVSDETSTVRSGEEILRSMRNRSGVLEQRLESLRLARQELPEVKVDNSDEKASVSTKLCRDSAPVIGQYLPATNAR</sequence>
<feature type="region of interest" description="Disordered" evidence="2">
    <location>
        <begin position="1"/>
        <end position="77"/>
    </location>
</feature>
<keyword evidence="4" id="KW-1185">Reference proteome</keyword>
<accession>A0AAD9LBM1</accession>
<feature type="compositionally biased region" description="Polar residues" evidence="2">
    <location>
        <begin position="159"/>
        <end position="168"/>
    </location>
</feature>
<protein>
    <submittedName>
        <fullName evidence="3">Uncharacterized protein</fullName>
    </submittedName>
</protein>
<dbReference type="EMBL" id="JASMQC010000038">
    <property type="protein sequence ID" value="KAK1930593.1"/>
    <property type="molecule type" value="Genomic_DNA"/>
</dbReference>
<reference evidence="3" key="1">
    <citation type="submission" date="2023-08" db="EMBL/GenBank/DDBJ databases">
        <title>Reference Genome Resource for the Citrus Pathogen Phytophthora citrophthora.</title>
        <authorList>
            <person name="Moller H."/>
            <person name="Coetzee B."/>
            <person name="Rose L.J."/>
            <person name="Van Niekerk J.M."/>
        </authorList>
    </citation>
    <scope>NUCLEOTIDE SEQUENCE</scope>
    <source>
        <strain evidence="3">STE-U-9442</strain>
    </source>
</reference>